<dbReference type="InterPro" id="IPR001647">
    <property type="entry name" value="HTH_TetR"/>
</dbReference>
<dbReference type="PANTHER" id="PTHR30055">
    <property type="entry name" value="HTH-TYPE TRANSCRIPTIONAL REGULATOR RUTR"/>
    <property type="match status" value="1"/>
</dbReference>
<sequence>MTNGKRESLSRSDWAEAALDALASGGLAAVAVEPLAKALGTTKGSFYWHFTDRNALLAATLELWERRDTERIIAGLDDTQDAPARLRGLLKLAFASVGDGSAAGAGAVELALQASASQRLVAETLNRVTKRRLEAITSLYVELGLPAPRARDRALLAYTAYLGHAQLAHATPELLPRGRTLTAHVEQMVDILVVPGSSPDTDGSRAASTGHARQSDAR</sequence>
<evidence type="ECO:0000256" key="3">
    <source>
        <dbReference type="SAM" id="MobiDB-lite"/>
    </source>
</evidence>
<dbReference type="Proteomes" id="UP000660668">
    <property type="component" value="Unassembled WGS sequence"/>
</dbReference>
<comment type="caution">
    <text evidence="5">The sequence shown here is derived from an EMBL/GenBank/DDBJ whole genome shotgun (WGS) entry which is preliminary data.</text>
</comment>
<evidence type="ECO:0000313" key="6">
    <source>
        <dbReference type="Proteomes" id="UP000660668"/>
    </source>
</evidence>
<dbReference type="SUPFAM" id="SSF46689">
    <property type="entry name" value="Homeodomain-like"/>
    <property type="match status" value="1"/>
</dbReference>
<evidence type="ECO:0000259" key="4">
    <source>
        <dbReference type="PROSITE" id="PS50977"/>
    </source>
</evidence>
<evidence type="ECO:0000256" key="2">
    <source>
        <dbReference type="PROSITE-ProRule" id="PRU00335"/>
    </source>
</evidence>
<feature type="region of interest" description="Disordered" evidence="3">
    <location>
        <begin position="194"/>
        <end position="218"/>
    </location>
</feature>
<keyword evidence="1 2" id="KW-0238">DNA-binding</keyword>
<keyword evidence="6" id="KW-1185">Reference proteome</keyword>
<proteinExistence type="predicted"/>
<feature type="DNA-binding region" description="H-T-H motif" evidence="2">
    <location>
        <begin position="31"/>
        <end position="50"/>
    </location>
</feature>
<accession>A0A930VFW0</accession>
<name>A0A930VFW0_9ACTN</name>
<dbReference type="AlphaFoldDB" id="A0A930VFW0"/>
<organism evidence="5 6">
    <name type="scientific">Nocardioides agariphilus</name>
    <dbReference type="NCBI Taxonomy" id="433664"/>
    <lineage>
        <taxon>Bacteria</taxon>
        <taxon>Bacillati</taxon>
        <taxon>Actinomycetota</taxon>
        <taxon>Actinomycetes</taxon>
        <taxon>Propionibacteriales</taxon>
        <taxon>Nocardioidaceae</taxon>
        <taxon>Nocardioides</taxon>
    </lineage>
</organism>
<dbReference type="InterPro" id="IPR050109">
    <property type="entry name" value="HTH-type_TetR-like_transc_reg"/>
</dbReference>
<evidence type="ECO:0000313" key="5">
    <source>
        <dbReference type="EMBL" id="MBF4766749.1"/>
    </source>
</evidence>
<feature type="domain" description="HTH tetR-type" evidence="4">
    <location>
        <begin position="8"/>
        <end position="68"/>
    </location>
</feature>
<dbReference type="RefSeq" id="WP_194694907.1">
    <property type="nucleotide sequence ID" value="NZ_JADKPO010000003.1"/>
</dbReference>
<dbReference type="EMBL" id="JADKPO010000003">
    <property type="protein sequence ID" value="MBF4766749.1"/>
    <property type="molecule type" value="Genomic_DNA"/>
</dbReference>
<dbReference type="PANTHER" id="PTHR30055:SF237">
    <property type="entry name" value="TRANSCRIPTIONAL REPRESSOR MCE3R"/>
    <property type="match status" value="1"/>
</dbReference>
<dbReference type="PROSITE" id="PS50977">
    <property type="entry name" value="HTH_TETR_2"/>
    <property type="match status" value="1"/>
</dbReference>
<dbReference type="GO" id="GO:0003700">
    <property type="term" value="F:DNA-binding transcription factor activity"/>
    <property type="evidence" value="ECO:0007669"/>
    <property type="project" value="TreeGrafter"/>
</dbReference>
<dbReference type="Pfam" id="PF00440">
    <property type="entry name" value="TetR_N"/>
    <property type="match status" value="1"/>
</dbReference>
<reference evidence="5" key="1">
    <citation type="submission" date="2020-11" db="EMBL/GenBank/DDBJ databases">
        <title>Nocardioides cynanchi sp. nov., isolated from soil of rhizosphere of Cynanchum wilfordii.</title>
        <authorList>
            <person name="Lee J.-S."/>
            <person name="Suh M.K."/>
            <person name="Kim J.-S."/>
        </authorList>
    </citation>
    <scope>NUCLEOTIDE SEQUENCE</scope>
    <source>
        <strain evidence="5">KCTC 19276</strain>
    </source>
</reference>
<protein>
    <submittedName>
        <fullName evidence="5">TetR/AcrR family transcriptional regulator</fullName>
    </submittedName>
</protein>
<gene>
    <name evidence="5" type="ORF">ISU10_03085</name>
</gene>
<dbReference type="Gene3D" id="1.10.357.10">
    <property type="entry name" value="Tetracycline Repressor, domain 2"/>
    <property type="match status" value="1"/>
</dbReference>
<dbReference type="InterPro" id="IPR009057">
    <property type="entry name" value="Homeodomain-like_sf"/>
</dbReference>
<dbReference type="GO" id="GO:0000976">
    <property type="term" value="F:transcription cis-regulatory region binding"/>
    <property type="evidence" value="ECO:0007669"/>
    <property type="project" value="TreeGrafter"/>
</dbReference>
<evidence type="ECO:0000256" key="1">
    <source>
        <dbReference type="ARBA" id="ARBA00023125"/>
    </source>
</evidence>